<reference evidence="2 3" key="1">
    <citation type="journal article" date="2018" name="Nat. Biotechnol.">
        <title>A standardized bacterial taxonomy based on genome phylogeny substantially revises the tree of life.</title>
        <authorList>
            <person name="Parks D.H."/>
            <person name="Chuvochina M."/>
            <person name="Waite D.W."/>
            <person name="Rinke C."/>
            <person name="Skarshewski A."/>
            <person name="Chaumeil P.A."/>
            <person name="Hugenholtz P."/>
        </authorList>
    </citation>
    <scope>NUCLEOTIDE SEQUENCE [LARGE SCALE GENOMIC DNA]</scope>
    <source>
        <strain evidence="2">UBA9380</strain>
    </source>
</reference>
<dbReference type="PANTHER" id="PTHR11895:SF169">
    <property type="entry name" value="GLUTAMYL-TRNA(GLN) AMIDOTRANSFERASE"/>
    <property type="match status" value="1"/>
</dbReference>
<evidence type="ECO:0000259" key="1">
    <source>
        <dbReference type="Pfam" id="PF01425"/>
    </source>
</evidence>
<dbReference type="Pfam" id="PF01425">
    <property type="entry name" value="Amidase"/>
    <property type="match status" value="1"/>
</dbReference>
<dbReference type="PANTHER" id="PTHR11895">
    <property type="entry name" value="TRANSAMIDASE"/>
    <property type="match status" value="1"/>
</dbReference>
<dbReference type="Proteomes" id="UP000263489">
    <property type="component" value="Unassembled WGS sequence"/>
</dbReference>
<dbReference type="Gene3D" id="3.90.1300.10">
    <property type="entry name" value="Amidase signature (AS) domain"/>
    <property type="match status" value="1"/>
</dbReference>
<organism evidence="2 3">
    <name type="scientific">Marinobacter adhaerens</name>
    <dbReference type="NCBI Taxonomy" id="1033846"/>
    <lineage>
        <taxon>Bacteria</taxon>
        <taxon>Pseudomonadati</taxon>
        <taxon>Pseudomonadota</taxon>
        <taxon>Gammaproteobacteria</taxon>
        <taxon>Pseudomonadales</taxon>
        <taxon>Marinobacteraceae</taxon>
        <taxon>Marinobacter</taxon>
    </lineage>
</organism>
<protein>
    <submittedName>
        <fullName evidence="2">Allophanate hydrolase</fullName>
    </submittedName>
</protein>
<dbReference type="InterPro" id="IPR023631">
    <property type="entry name" value="Amidase_dom"/>
</dbReference>
<evidence type="ECO:0000313" key="3">
    <source>
        <dbReference type="Proteomes" id="UP000263489"/>
    </source>
</evidence>
<dbReference type="InterPro" id="IPR000120">
    <property type="entry name" value="Amidase"/>
</dbReference>
<evidence type="ECO:0000313" key="2">
    <source>
        <dbReference type="EMBL" id="HBC37176.1"/>
    </source>
</evidence>
<name>A0A352J0E3_9GAMM</name>
<comment type="caution">
    <text evidence="2">The sequence shown here is derived from an EMBL/GenBank/DDBJ whole genome shotgun (WGS) entry which is preliminary data.</text>
</comment>
<feature type="domain" description="Amidase" evidence="1">
    <location>
        <begin position="1"/>
        <end position="146"/>
    </location>
</feature>
<dbReference type="InterPro" id="IPR036928">
    <property type="entry name" value="AS_sf"/>
</dbReference>
<dbReference type="SUPFAM" id="SSF75304">
    <property type="entry name" value="Amidase signature (AS) enzymes"/>
    <property type="match status" value="1"/>
</dbReference>
<proteinExistence type="predicted"/>
<feature type="non-terminal residue" evidence="2">
    <location>
        <position position="147"/>
    </location>
</feature>
<keyword evidence="2" id="KW-0378">Hydrolase</keyword>
<gene>
    <name evidence="2" type="ORF">DC045_23295</name>
</gene>
<dbReference type="AlphaFoldDB" id="A0A352J0E3"/>
<dbReference type="GO" id="GO:0016787">
    <property type="term" value="F:hydrolase activity"/>
    <property type="evidence" value="ECO:0007669"/>
    <property type="project" value="UniProtKB-KW"/>
</dbReference>
<dbReference type="EMBL" id="DNNA01000349">
    <property type="protein sequence ID" value="HBC37176.1"/>
    <property type="molecule type" value="Genomic_DNA"/>
</dbReference>
<feature type="non-terminal residue" evidence="2">
    <location>
        <position position="1"/>
    </location>
</feature>
<accession>A0A352J0E3</accession>
<sequence>KDNIDAAGFETTAACPAFAYTPEEDATTVARLKAAGAIVIGKTNLDQFATGLVGTRSPYGAVPNSFKPAVVSGGSSSGSASVVARGLVPFALGTDTAGSGRVPAGLNNLVGLKPTKGLFSIRGVVPACRSLDCVSIFALTVNDAGLV</sequence>